<dbReference type="GeneID" id="54487548"/>
<dbReference type="InterPro" id="IPR027417">
    <property type="entry name" value="P-loop_NTPase"/>
</dbReference>
<organism evidence="5 6">
    <name type="scientific">Pseudovirgaria hyperparasitica</name>
    <dbReference type="NCBI Taxonomy" id="470096"/>
    <lineage>
        <taxon>Eukaryota</taxon>
        <taxon>Fungi</taxon>
        <taxon>Dikarya</taxon>
        <taxon>Ascomycota</taxon>
        <taxon>Pezizomycotina</taxon>
        <taxon>Dothideomycetes</taxon>
        <taxon>Dothideomycetes incertae sedis</taxon>
        <taxon>Acrospermales</taxon>
        <taxon>Acrospermaceae</taxon>
        <taxon>Pseudovirgaria</taxon>
    </lineage>
</organism>
<dbReference type="OrthoDB" id="443402at2759"/>
<dbReference type="PANTHER" id="PTHR10039">
    <property type="entry name" value="AMELOGENIN"/>
    <property type="match status" value="1"/>
</dbReference>
<feature type="compositionally biased region" description="Polar residues" evidence="2">
    <location>
        <begin position="996"/>
        <end position="1005"/>
    </location>
</feature>
<evidence type="ECO:0000256" key="2">
    <source>
        <dbReference type="SAM" id="MobiDB-lite"/>
    </source>
</evidence>
<evidence type="ECO:0000256" key="1">
    <source>
        <dbReference type="ARBA" id="ARBA00022737"/>
    </source>
</evidence>
<sequence>METVVALGLAANICQFVECTIAVIKDGKSIYDGVSGLTKEYDEVQKRASRLAEAGVAFRKLRIAQLGCQQDDKLIELTEDSIDVANGLYQEFERLKGKSTNRVLQAAFGLVKSYGARERIEKKVQQLKLIQQDITSQGITVMLSDLDQIKQQMKDDKEQSRQFQIQQQKGEASISEQISVLADSMIRSFSSQSTVSQSPQQVIDHINTLQEHHSRWKRDKELRQKRYAALRSLQFHEMMSRKDGIKNAHTKDHDDGIFWISGIPGSGKSVLMKSLIDGHQTEEHLLSWAGGARLVIASHYFWATGPAILKSENGMLRSLLFEIFRSCPELVDKMCPASLLEYPGDNAADYPWSLIELRQSIQSINHLTGQYRFCFFIDGLDEYDDASEWSDESRRVVPTSVNDIIEIVRSLTCLAGVKVCVSSRPWVAFDSAYGQRPTTMISLEEFNWTEIRKYTKETILPIAESLRDNPYNKKDYYGLHKIIEYIMRESKGAFLWVYLVVNKVVVGLRHKDSIDLLTKRVKNFPSDLPGFYKHMLDNMDPDYAEEARKIISVALYAYYTGYEPLHVLQYSYIWSQLDTTGDFGLSIPTPYRCESGMEELIKHATNQFLSRCPDFFHVKRLQHDFPHDIEVRFIHRTVAEFIREEMVISKSERNMDTHFDVSRFLANSFLACVKTMLNSPLTRTLAIRNVRGPRAWPGATRRLKLLPARYLPIIRAELHLWEQFTCKVVLSQSEVLYSTINQKPLIHHPRIRPAQDDFWQCLLEERRRIFDRYRLAKFALANGGTFHWYVKERVAKNRKLLYEMLNFRTPESLSAFLSVQGVNEPLFSQEQWTVFNIGAADAYAAETPWGLWLKRLSQYCVICARKDQDLGRVGVATSFIESGADMSLRQYYEFSDWASVEKFDTPPDIGQSVNWRGLHGWTRISVATIPAQVCSIEKLKVRRRCAEEIHLRWEGELSPSELLLFYFRDATHRRDIKEAIEQQSRRPGLKRKSVHQQRQSTKQTP</sequence>
<dbReference type="RefSeq" id="XP_033604633.1">
    <property type="nucleotide sequence ID" value="XM_033746494.1"/>
</dbReference>
<dbReference type="InterPro" id="IPR056884">
    <property type="entry name" value="NPHP3-like_N"/>
</dbReference>
<feature type="domain" description="Nephrocystin 3-like N-terminal" evidence="3">
    <location>
        <begin position="242"/>
        <end position="424"/>
    </location>
</feature>
<gene>
    <name evidence="5" type="ORF">EJ05DRAFT_497047</name>
</gene>
<dbReference type="AlphaFoldDB" id="A0A6A6WHA0"/>
<evidence type="ECO:0008006" key="7">
    <source>
        <dbReference type="Google" id="ProtNLM"/>
    </source>
</evidence>
<dbReference type="Proteomes" id="UP000799437">
    <property type="component" value="Unassembled WGS sequence"/>
</dbReference>
<evidence type="ECO:0000313" key="6">
    <source>
        <dbReference type="Proteomes" id="UP000799437"/>
    </source>
</evidence>
<dbReference type="PANTHER" id="PTHR10039:SF5">
    <property type="entry name" value="NACHT DOMAIN-CONTAINING PROTEIN"/>
    <property type="match status" value="1"/>
</dbReference>
<accession>A0A6A6WHA0</accession>
<dbReference type="Pfam" id="PF24883">
    <property type="entry name" value="NPHP3_N"/>
    <property type="match status" value="1"/>
</dbReference>
<feature type="domain" description="DUF7791" evidence="4">
    <location>
        <begin position="539"/>
        <end position="678"/>
    </location>
</feature>
<evidence type="ECO:0000313" key="5">
    <source>
        <dbReference type="EMBL" id="KAF2762182.1"/>
    </source>
</evidence>
<evidence type="ECO:0000259" key="4">
    <source>
        <dbReference type="Pfam" id="PF25053"/>
    </source>
</evidence>
<dbReference type="Pfam" id="PF25053">
    <property type="entry name" value="DUF7791"/>
    <property type="match status" value="1"/>
</dbReference>
<evidence type="ECO:0000259" key="3">
    <source>
        <dbReference type="Pfam" id="PF24883"/>
    </source>
</evidence>
<feature type="region of interest" description="Disordered" evidence="2">
    <location>
        <begin position="981"/>
        <end position="1005"/>
    </location>
</feature>
<keyword evidence="6" id="KW-1185">Reference proteome</keyword>
<proteinExistence type="predicted"/>
<name>A0A6A6WHA0_9PEZI</name>
<dbReference type="EMBL" id="ML996566">
    <property type="protein sequence ID" value="KAF2762182.1"/>
    <property type="molecule type" value="Genomic_DNA"/>
</dbReference>
<reference evidence="5" key="1">
    <citation type="journal article" date="2020" name="Stud. Mycol.">
        <title>101 Dothideomycetes genomes: a test case for predicting lifestyles and emergence of pathogens.</title>
        <authorList>
            <person name="Haridas S."/>
            <person name="Albert R."/>
            <person name="Binder M."/>
            <person name="Bloem J."/>
            <person name="Labutti K."/>
            <person name="Salamov A."/>
            <person name="Andreopoulos B."/>
            <person name="Baker S."/>
            <person name="Barry K."/>
            <person name="Bills G."/>
            <person name="Bluhm B."/>
            <person name="Cannon C."/>
            <person name="Castanera R."/>
            <person name="Culley D."/>
            <person name="Daum C."/>
            <person name="Ezra D."/>
            <person name="Gonzalez J."/>
            <person name="Henrissat B."/>
            <person name="Kuo A."/>
            <person name="Liang C."/>
            <person name="Lipzen A."/>
            <person name="Lutzoni F."/>
            <person name="Magnuson J."/>
            <person name="Mondo S."/>
            <person name="Nolan M."/>
            <person name="Ohm R."/>
            <person name="Pangilinan J."/>
            <person name="Park H.-J."/>
            <person name="Ramirez L."/>
            <person name="Alfaro M."/>
            <person name="Sun H."/>
            <person name="Tritt A."/>
            <person name="Yoshinaga Y."/>
            <person name="Zwiers L.-H."/>
            <person name="Turgeon B."/>
            <person name="Goodwin S."/>
            <person name="Spatafora J."/>
            <person name="Crous P."/>
            <person name="Grigoriev I."/>
        </authorList>
    </citation>
    <scope>NUCLEOTIDE SEQUENCE</scope>
    <source>
        <strain evidence="5">CBS 121739</strain>
    </source>
</reference>
<protein>
    <recommendedName>
        <fullName evidence="7">NACHT domain-containing protein</fullName>
    </recommendedName>
</protein>
<keyword evidence="1" id="KW-0677">Repeat</keyword>
<dbReference type="InterPro" id="IPR056693">
    <property type="entry name" value="DUF7791"/>
</dbReference>
<dbReference type="SUPFAM" id="SSF52540">
    <property type="entry name" value="P-loop containing nucleoside triphosphate hydrolases"/>
    <property type="match status" value="1"/>
</dbReference>
<dbReference type="Gene3D" id="3.40.50.300">
    <property type="entry name" value="P-loop containing nucleotide triphosphate hydrolases"/>
    <property type="match status" value="1"/>
</dbReference>